<accession>A0ABM9FYC0</accession>
<sequence>MMTSVGFAGGWKSKFLRFYIIFRDLSFNAMELLQIGIIFADFLFFLSDRSEIAALLQDSL</sequence>
<protein>
    <submittedName>
        <fullName evidence="1">Uncharacterized protein</fullName>
    </submittedName>
</protein>
<proteinExistence type="predicted"/>
<dbReference type="EMBL" id="CALYLO010000001">
    <property type="protein sequence ID" value="CAH8244207.1"/>
    <property type="molecule type" value="Genomic_DNA"/>
</dbReference>
<comment type="caution">
    <text evidence="1">The sequence shown here is derived from an EMBL/GenBank/DDBJ whole genome shotgun (WGS) entry which is preliminary data.</text>
</comment>
<name>A0ABM9FYC0_9BACL</name>
<dbReference type="Proteomes" id="UP001154322">
    <property type="component" value="Unassembled WGS sequence"/>
</dbReference>
<organism evidence="1 2">
    <name type="scientific">Paenibacillus melissococcoides</name>
    <dbReference type="NCBI Taxonomy" id="2912268"/>
    <lineage>
        <taxon>Bacteria</taxon>
        <taxon>Bacillati</taxon>
        <taxon>Bacillota</taxon>
        <taxon>Bacilli</taxon>
        <taxon>Bacillales</taxon>
        <taxon>Paenibacillaceae</taxon>
        <taxon>Paenibacillus</taxon>
    </lineage>
</organism>
<gene>
    <name evidence="1" type="ORF">WJ0W_001445</name>
</gene>
<evidence type="ECO:0000313" key="2">
    <source>
        <dbReference type="Proteomes" id="UP001154322"/>
    </source>
</evidence>
<evidence type="ECO:0000313" key="1">
    <source>
        <dbReference type="EMBL" id="CAH8244207.1"/>
    </source>
</evidence>
<keyword evidence="2" id="KW-1185">Reference proteome</keyword>
<reference evidence="1" key="1">
    <citation type="submission" date="2022-06" db="EMBL/GenBank/DDBJ databases">
        <authorList>
            <person name="Dietemann V."/>
            <person name="Ory F."/>
            <person name="Dainat B."/>
            <person name="Oberhansli S."/>
        </authorList>
    </citation>
    <scope>NUCLEOTIDE SEQUENCE</scope>
    <source>
        <strain evidence="1">Ena-SAMPLE-TAB-26-04-2022-14:26:32:270-5432</strain>
    </source>
</reference>